<keyword evidence="4" id="KW-0677">Repeat</keyword>
<feature type="region of interest" description="Disordered" evidence="5">
    <location>
        <begin position="497"/>
        <end position="530"/>
    </location>
</feature>
<evidence type="ECO:0000256" key="3">
    <source>
        <dbReference type="ARBA" id="ARBA00022614"/>
    </source>
</evidence>
<dbReference type="Gene3D" id="3.80.10.10">
    <property type="entry name" value="Ribonuclease Inhibitor"/>
    <property type="match status" value="1"/>
</dbReference>
<keyword evidence="3" id="KW-0433">Leucine-rich repeat</keyword>
<feature type="compositionally biased region" description="Gly residues" evidence="5">
    <location>
        <begin position="515"/>
        <end position="527"/>
    </location>
</feature>
<protein>
    <submittedName>
        <fullName evidence="6">Uncharacterized protein</fullName>
    </submittedName>
</protein>
<sequence>MTTPEGQNRTTGHAHEQHDPHSQFPHQFPQRSNQPLGANAGNSRGSTRKSSSTNRVRRNSEPLLRSEPERSATRDADEGEEDFNTTLRFDENNHIHRTSFQDSYDDQDRNASYHDSDQNTSMSEDNISTIPLKSIISRQSTKNPSILSTDVNNDRSSLIASTAETSIAPSVQTPGTNFTAMPHQHHTTNLDTTDENSTTTGHSTAPTSVTTNTALSAGASQAPSAAIQEGDNESIVTLASSSRRRRRRTSYIRKNEEALANGLLCFSKNKTTVNKIKPIRLTFTIHHLYYLTERIDQSTLGVDVGPLNVKLDNPNHEPTFVSFMANNARSSRHFDSDARSITSMNSMKSIVSSASVYWKSFSLSNDPKVIKKDIKYLYSSFTKIPCLILTPKTKINSISSYEEYPCDTSVPIKMFKNLQVLELIEYEPNEIFGWNYLSDQLRILIIRKSKITDMAEVLFHLVFEDANGRSSFNTAKRRSIQLEPPFELRTSVEESNAAFKHKRDRGNTHTSSGAGSIGGGGGGGGDGSHSDCDAHKWSVLKQLTISETSISHIPRETLKPLVNLVKLNLSNNLLEELPEGLDQLVNIKYLNLADNFITSLKNLPSNLAHLLTLNLNNNKLTTLDGLDNLVSLEKIDLRRNNLSAVKSLKSLLYLVGATKFDNAYLSHNPLPKNYRVELFNLFNGVKYKNNIKIDDSRPGYFEKAQLLDEENAAKNLAQFMGAQSSTHRRQSSTQLLESMLSAKTLVTTEVNETDTTSVYIEKAKDSVNLPPSPASNENEIVQAIRSLQLDTSTKRSPLQPVTAPAKVKRYDLSHTILSNSISLLSQPSSPLHANSNIMNKIESPNSIKTTHLNYSSSSIPSTPSMKRSTTLVDVENHNPAPSIVTPVQVTARMST</sequence>
<dbReference type="SMART" id="SM00365">
    <property type="entry name" value="LRR_SD22"/>
    <property type="match status" value="4"/>
</dbReference>
<evidence type="ECO:0000256" key="4">
    <source>
        <dbReference type="ARBA" id="ARBA00022737"/>
    </source>
</evidence>
<dbReference type="GeneID" id="76152679"/>
<feature type="region of interest" description="Disordered" evidence="5">
    <location>
        <begin position="1"/>
        <end position="126"/>
    </location>
</feature>
<feature type="compositionally biased region" description="Polar residues" evidence="5">
    <location>
        <begin position="1"/>
        <end position="11"/>
    </location>
</feature>
<keyword evidence="7" id="KW-1185">Reference proteome</keyword>
<dbReference type="InterPro" id="IPR001611">
    <property type="entry name" value="Leu-rich_rpt"/>
</dbReference>
<evidence type="ECO:0000256" key="2">
    <source>
        <dbReference type="ARBA" id="ARBA00022490"/>
    </source>
</evidence>
<keyword evidence="2" id="KW-0963">Cytoplasm</keyword>
<evidence type="ECO:0000313" key="7">
    <source>
        <dbReference type="Proteomes" id="UP001204833"/>
    </source>
</evidence>
<comment type="caution">
    <text evidence="6">The sequence shown here is derived from an EMBL/GenBank/DDBJ whole genome shotgun (WGS) entry which is preliminary data.</text>
</comment>
<feature type="region of interest" description="Disordered" evidence="5">
    <location>
        <begin position="187"/>
        <end position="209"/>
    </location>
</feature>
<dbReference type="SUPFAM" id="SSF52058">
    <property type="entry name" value="L domain-like"/>
    <property type="match status" value="1"/>
</dbReference>
<evidence type="ECO:0000313" key="6">
    <source>
        <dbReference type="EMBL" id="KAI5949812.1"/>
    </source>
</evidence>
<dbReference type="Pfam" id="PF13855">
    <property type="entry name" value="LRR_8"/>
    <property type="match status" value="1"/>
</dbReference>
<gene>
    <name evidence="6" type="ORF">KGF57_004635</name>
</gene>
<dbReference type="PANTHER" id="PTHR15454:SF69">
    <property type="entry name" value="SERINE_THREONINE-PROTEIN KINASE 11-INTERACTING PROTEIN"/>
    <property type="match status" value="1"/>
</dbReference>
<dbReference type="AlphaFoldDB" id="A0AAD5BAZ7"/>
<dbReference type="GO" id="GO:0005737">
    <property type="term" value="C:cytoplasm"/>
    <property type="evidence" value="ECO:0007669"/>
    <property type="project" value="UniProtKB-SubCell"/>
</dbReference>
<evidence type="ECO:0000256" key="1">
    <source>
        <dbReference type="ARBA" id="ARBA00004496"/>
    </source>
</evidence>
<feature type="compositionally biased region" description="Basic and acidic residues" evidence="5">
    <location>
        <begin position="58"/>
        <end position="76"/>
    </location>
</feature>
<dbReference type="RefSeq" id="XP_051606967.1">
    <property type="nucleotide sequence ID" value="XM_051754165.1"/>
</dbReference>
<dbReference type="PROSITE" id="PS51450">
    <property type="entry name" value="LRR"/>
    <property type="match status" value="4"/>
</dbReference>
<organism evidence="6 7">
    <name type="scientific">Candida theae</name>
    <dbReference type="NCBI Taxonomy" id="1198502"/>
    <lineage>
        <taxon>Eukaryota</taxon>
        <taxon>Fungi</taxon>
        <taxon>Dikarya</taxon>
        <taxon>Ascomycota</taxon>
        <taxon>Saccharomycotina</taxon>
        <taxon>Pichiomycetes</taxon>
        <taxon>Debaryomycetaceae</taxon>
        <taxon>Candida/Lodderomyces clade</taxon>
        <taxon>Candida</taxon>
    </lineage>
</organism>
<name>A0AAD5BAZ7_9ASCO</name>
<accession>A0AAD5BAZ7</accession>
<feature type="compositionally biased region" description="Basic and acidic residues" evidence="5">
    <location>
        <begin position="106"/>
        <end position="117"/>
    </location>
</feature>
<dbReference type="InterPro" id="IPR032675">
    <property type="entry name" value="LRR_dom_sf"/>
</dbReference>
<comment type="subcellular location">
    <subcellularLocation>
        <location evidence="1">Cytoplasm</location>
    </subcellularLocation>
</comment>
<proteinExistence type="predicted"/>
<dbReference type="EMBL" id="JAIHNG010000162">
    <property type="protein sequence ID" value="KAI5949812.1"/>
    <property type="molecule type" value="Genomic_DNA"/>
</dbReference>
<dbReference type="Proteomes" id="UP001204833">
    <property type="component" value="Unassembled WGS sequence"/>
</dbReference>
<dbReference type="InterPro" id="IPR003591">
    <property type="entry name" value="Leu-rich_rpt_typical-subtyp"/>
</dbReference>
<dbReference type="SMART" id="SM00369">
    <property type="entry name" value="LRR_TYP"/>
    <property type="match status" value="4"/>
</dbReference>
<reference evidence="6 7" key="1">
    <citation type="journal article" date="2022" name="DNA Res.">
        <title>Genome analysis of five recently described species of the CUG-Ser clade uncovers Candida theae as a new hybrid lineage with pathogenic potential in the Candida parapsilosis species complex.</title>
        <authorList>
            <person name="Mixao V."/>
            <person name="Del Olmo V."/>
            <person name="Hegedusova E."/>
            <person name="Saus E."/>
            <person name="Pryszcz L."/>
            <person name="Cillingova A."/>
            <person name="Nosek J."/>
            <person name="Gabaldon T."/>
        </authorList>
    </citation>
    <scope>NUCLEOTIDE SEQUENCE [LARGE SCALE GENOMIC DNA]</scope>
    <source>
        <strain evidence="6 7">CBS 12239</strain>
    </source>
</reference>
<feature type="compositionally biased region" description="Polar residues" evidence="5">
    <location>
        <begin position="29"/>
        <end position="54"/>
    </location>
</feature>
<evidence type="ECO:0000256" key="5">
    <source>
        <dbReference type="SAM" id="MobiDB-lite"/>
    </source>
</evidence>
<dbReference type="PANTHER" id="PTHR15454">
    <property type="entry name" value="NISCHARIN RELATED"/>
    <property type="match status" value="1"/>
</dbReference>